<dbReference type="EMBL" id="JAECZO010000026">
    <property type="protein sequence ID" value="KAK7202160.1"/>
    <property type="molecule type" value="Genomic_DNA"/>
</dbReference>
<feature type="compositionally biased region" description="Basic and acidic residues" evidence="1">
    <location>
        <begin position="184"/>
        <end position="197"/>
    </location>
</feature>
<reference evidence="2 3" key="1">
    <citation type="journal article" date="2021" name="MBio">
        <title>A New Model Trypanosomatid, Novymonas esmeraldas: Genomic Perception of Its 'Candidatus Pandoraea novymonadis' Endosymbiont.</title>
        <authorList>
            <person name="Zakharova A."/>
            <person name="Saura A."/>
            <person name="Butenko A."/>
            <person name="Podesvova L."/>
            <person name="Warmusova S."/>
            <person name="Kostygov A.Y."/>
            <person name="Nenarokova A."/>
            <person name="Lukes J."/>
            <person name="Opperdoes F.R."/>
            <person name="Yurchenko V."/>
        </authorList>
    </citation>
    <scope>NUCLEOTIDE SEQUENCE [LARGE SCALE GENOMIC DNA]</scope>
    <source>
        <strain evidence="2 3">E262AT.01</strain>
    </source>
</reference>
<evidence type="ECO:0000313" key="3">
    <source>
        <dbReference type="Proteomes" id="UP001430356"/>
    </source>
</evidence>
<proteinExistence type="predicted"/>
<comment type="caution">
    <text evidence="2">The sequence shown here is derived from an EMBL/GenBank/DDBJ whole genome shotgun (WGS) entry which is preliminary data.</text>
</comment>
<dbReference type="Gene3D" id="3.40.50.1440">
    <property type="entry name" value="Tubulin/FtsZ, GTPase domain"/>
    <property type="match status" value="1"/>
</dbReference>
<dbReference type="Proteomes" id="UP001430356">
    <property type="component" value="Unassembled WGS sequence"/>
</dbReference>
<evidence type="ECO:0000313" key="2">
    <source>
        <dbReference type="EMBL" id="KAK7202160.1"/>
    </source>
</evidence>
<accession>A0AAW0FCN1</accession>
<evidence type="ECO:0000256" key="1">
    <source>
        <dbReference type="SAM" id="MobiDB-lite"/>
    </source>
</evidence>
<dbReference type="GO" id="GO:0005737">
    <property type="term" value="C:cytoplasm"/>
    <property type="evidence" value="ECO:0007669"/>
    <property type="project" value="TreeGrafter"/>
</dbReference>
<feature type="compositionally biased region" description="Gly residues" evidence="1">
    <location>
        <begin position="731"/>
        <end position="740"/>
    </location>
</feature>
<gene>
    <name evidence="2" type="ORF">NESM_000285600</name>
</gene>
<feature type="region of interest" description="Disordered" evidence="1">
    <location>
        <begin position="115"/>
        <end position="135"/>
    </location>
</feature>
<dbReference type="InterPro" id="IPR049942">
    <property type="entry name" value="DML1/Misato"/>
</dbReference>
<protein>
    <submittedName>
        <fullName evidence="2">Tubulin/FtsZ family</fullName>
    </submittedName>
</protein>
<name>A0AAW0FCN1_9TRYP</name>
<feature type="region of interest" description="Disordered" evidence="1">
    <location>
        <begin position="618"/>
        <end position="644"/>
    </location>
</feature>
<dbReference type="AlphaFoldDB" id="A0AAW0FCN1"/>
<dbReference type="PANTHER" id="PTHR13391">
    <property type="entry name" value="MITOCHONDRIAL DISTRIBUTION REGULATOR MISATO"/>
    <property type="match status" value="1"/>
</dbReference>
<feature type="region of interest" description="Disordered" evidence="1">
    <location>
        <begin position="712"/>
        <end position="740"/>
    </location>
</feature>
<dbReference type="SUPFAM" id="SSF52490">
    <property type="entry name" value="Tubulin nucleotide-binding domain-like"/>
    <property type="match status" value="1"/>
</dbReference>
<dbReference type="InterPro" id="IPR036525">
    <property type="entry name" value="Tubulin/FtsZ_GTPase_sf"/>
</dbReference>
<feature type="region of interest" description="Disordered" evidence="1">
    <location>
        <begin position="503"/>
        <end position="522"/>
    </location>
</feature>
<feature type="region of interest" description="Disordered" evidence="1">
    <location>
        <begin position="177"/>
        <end position="207"/>
    </location>
</feature>
<keyword evidence="3" id="KW-1185">Reference proteome</keyword>
<organism evidence="2 3">
    <name type="scientific">Novymonas esmeraldas</name>
    <dbReference type="NCBI Taxonomy" id="1808958"/>
    <lineage>
        <taxon>Eukaryota</taxon>
        <taxon>Discoba</taxon>
        <taxon>Euglenozoa</taxon>
        <taxon>Kinetoplastea</taxon>
        <taxon>Metakinetoplastina</taxon>
        <taxon>Trypanosomatida</taxon>
        <taxon>Trypanosomatidae</taxon>
        <taxon>Novymonas</taxon>
    </lineage>
</organism>
<feature type="compositionally biased region" description="Gly residues" evidence="1">
    <location>
        <begin position="631"/>
        <end position="642"/>
    </location>
</feature>
<dbReference type="PANTHER" id="PTHR13391:SF0">
    <property type="entry name" value="PROTEIN MISATO HOMOLOG 1"/>
    <property type="match status" value="1"/>
</dbReference>
<sequence>MATEREVITLAFGNYSSLVAAQWANGTSHYDAHHSTLYSECRRADVVGGSGGADAGVDGRARVPRLLLFDAPYSSAFDDVAAWERRYAEDIAQSHGADDEDDNGRAVANASSAVASALSAPRGGTAERESDVCGSSSSNYIASVAAFVQRRVVEQHGLDEGDDEEDDDADGDAQELLSDADSDADAREADDQDETRTRNAAGAAQRRAHRRARLRRHLFDHRNRTVPWWQYITTGLGPHSVTSMRPLQHVDAAGDLPALHSFGYGLAHLRDDGRSGEMADVADALRRQLEAADHVQGVQCFTDGDGIFGGAAANVLEQLWDDAGSKTPVVHACSFTRLPDVVTDPAYRTEVAFRERRLDEAALNELLATLHLSRHPSAVYIPLPLAEWDVFFKGAATAASPAVAPQWLQDAPATAQLLAAVMDTALYGLRDGGGGGGGTSPGPQCSMGEWCRIVRPAPSLRVAAAMGALPLPVSASSELWDFLQRHPLLPDAPLLDARMRHARPTHEDGDDEEAAAAAGTGAAAATRRRAKFFSLTHSMSTYSPEAAAGQVLGHAVCLRGAGVLPATVYPAREAMLRYALPLRTSTYLPLLTEVSYPLSRTFPMELLFADPVTTAGALGGGDGNSSSRSGPPGGGGTPGDGGEAAAAALRRTLQSVAVGAHVLSTYASAPMLRGIAVKAQAALRYKLDRYSDAYSMEKDDWREALDEAATLFDDYHHAPPSDGEDDEYVGDDGGGGDDYT</sequence>
<dbReference type="GO" id="GO:0007005">
    <property type="term" value="P:mitochondrion organization"/>
    <property type="evidence" value="ECO:0007669"/>
    <property type="project" value="InterPro"/>
</dbReference>